<dbReference type="AlphaFoldDB" id="A0A0G0DVY7"/>
<proteinExistence type="predicted"/>
<organism evidence="2 3">
    <name type="scientific">Candidatus Gottesmanbacteria bacterium GW2011_GWA1_34_13</name>
    <dbReference type="NCBI Taxonomy" id="1618434"/>
    <lineage>
        <taxon>Bacteria</taxon>
        <taxon>Candidatus Gottesmaniibacteriota</taxon>
    </lineage>
</organism>
<evidence type="ECO:0000313" key="3">
    <source>
        <dbReference type="Proteomes" id="UP000034176"/>
    </source>
</evidence>
<comment type="caution">
    <text evidence="2">The sequence shown here is derived from an EMBL/GenBank/DDBJ whole genome shotgun (WGS) entry which is preliminary data.</text>
</comment>
<feature type="compositionally biased region" description="Low complexity" evidence="1">
    <location>
        <begin position="45"/>
        <end position="59"/>
    </location>
</feature>
<sequence>MGDSIAKGIGEQLGSLGKQIVTEVAKTPGKIIGIDEAKGDGTGGSSNQQGQKTKGQTGNVQDKTQQEEINKQQQLAQARKMLQQMTQPQQQELSIHDQIEQEKMQKQQAAILNQQQANKQTLPKIASRPKPWSILKKQSGSETKQNIKAQ</sequence>
<reference evidence="2 3" key="1">
    <citation type="journal article" date="2015" name="Nature">
        <title>rRNA introns, odd ribosomes, and small enigmatic genomes across a large radiation of phyla.</title>
        <authorList>
            <person name="Brown C.T."/>
            <person name="Hug L.A."/>
            <person name="Thomas B.C."/>
            <person name="Sharon I."/>
            <person name="Castelle C.J."/>
            <person name="Singh A."/>
            <person name="Wilkins M.J."/>
            <person name="Williams K.H."/>
            <person name="Banfield J.F."/>
        </authorList>
    </citation>
    <scope>NUCLEOTIDE SEQUENCE [LARGE SCALE GENOMIC DNA]</scope>
</reference>
<dbReference type="EMBL" id="LBPN01000008">
    <property type="protein sequence ID" value="KKP59312.1"/>
    <property type="molecule type" value="Genomic_DNA"/>
</dbReference>
<feature type="region of interest" description="Disordered" evidence="1">
    <location>
        <begin position="27"/>
        <end position="93"/>
    </location>
</feature>
<dbReference type="STRING" id="1618434.UR52_C0008G0022"/>
<dbReference type="Proteomes" id="UP000034176">
    <property type="component" value="Unassembled WGS sequence"/>
</dbReference>
<feature type="region of interest" description="Disordered" evidence="1">
    <location>
        <begin position="116"/>
        <end position="150"/>
    </location>
</feature>
<gene>
    <name evidence="2" type="ORF">UR52_C0008G0022</name>
</gene>
<accession>A0A0G0DVY7</accession>
<evidence type="ECO:0000313" key="2">
    <source>
        <dbReference type="EMBL" id="KKP59312.1"/>
    </source>
</evidence>
<name>A0A0G0DVY7_9BACT</name>
<evidence type="ECO:0000256" key="1">
    <source>
        <dbReference type="SAM" id="MobiDB-lite"/>
    </source>
</evidence>
<feature type="compositionally biased region" description="Polar residues" evidence="1">
    <location>
        <begin position="136"/>
        <end position="150"/>
    </location>
</feature>
<protein>
    <submittedName>
        <fullName evidence="2">Uncharacterized protein</fullName>
    </submittedName>
</protein>